<evidence type="ECO:0000256" key="2">
    <source>
        <dbReference type="ARBA" id="ARBA00022729"/>
    </source>
</evidence>
<dbReference type="STRING" id="29172.A0A0D8Y6E7"/>
<keyword evidence="9" id="KW-1185">Reference proteome</keyword>
<evidence type="ECO:0000313" key="9">
    <source>
        <dbReference type="Proteomes" id="UP000053766"/>
    </source>
</evidence>
<dbReference type="InterPro" id="IPR002049">
    <property type="entry name" value="LE_dom"/>
</dbReference>
<keyword evidence="2" id="KW-0732">Signal</keyword>
<feature type="disulfide bond" evidence="5">
    <location>
        <begin position="440"/>
        <end position="449"/>
    </location>
</feature>
<evidence type="ECO:0000256" key="1">
    <source>
        <dbReference type="ARBA" id="ARBA00022536"/>
    </source>
</evidence>
<dbReference type="InterPro" id="IPR000742">
    <property type="entry name" value="EGF"/>
</dbReference>
<evidence type="ECO:0000256" key="5">
    <source>
        <dbReference type="PROSITE-ProRule" id="PRU00076"/>
    </source>
</evidence>
<name>A0A0D8Y6E7_DICVI</name>
<evidence type="ECO:0000313" key="8">
    <source>
        <dbReference type="EMBL" id="KJH52428.1"/>
    </source>
</evidence>
<dbReference type="CDD" id="cd00055">
    <property type="entry name" value="EGF_Lam"/>
    <property type="match status" value="1"/>
</dbReference>
<keyword evidence="6" id="KW-1133">Transmembrane helix</keyword>
<dbReference type="FunFam" id="2.170.300.10:FF:000002">
    <property type="entry name" value="Multiple epidermal growth factor-like domains 10"/>
    <property type="match status" value="1"/>
</dbReference>
<accession>A0A0D8Y6E7</accession>
<evidence type="ECO:0000256" key="3">
    <source>
        <dbReference type="ARBA" id="ARBA00022737"/>
    </source>
</evidence>
<evidence type="ECO:0000256" key="4">
    <source>
        <dbReference type="ARBA" id="ARBA00023157"/>
    </source>
</evidence>
<feature type="domain" description="EGF-like" evidence="7">
    <location>
        <begin position="414"/>
        <end position="450"/>
    </location>
</feature>
<dbReference type="EMBL" id="KN716165">
    <property type="protein sequence ID" value="KJH52428.1"/>
    <property type="molecule type" value="Genomic_DNA"/>
</dbReference>
<dbReference type="Proteomes" id="UP000053766">
    <property type="component" value="Unassembled WGS sequence"/>
</dbReference>
<dbReference type="SMART" id="SM00180">
    <property type="entry name" value="EGF_Lam"/>
    <property type="match status" value="6"/>
</dbReference>
<dbReference type="PRINTS" id="PR00011">
    <property type="entry name" value="EGFLAMININ"/>
</dbReference>
<keyword evidence="4 5" id="KW-1015">Disulfide bond</keyword>
<keyword evidence="6" id="KW-0472">Membrane</keyword>
<evidence type="ECO:0000259" key="7">
    <source>
        <dbReference type="PROSITE" id="PS50026"/>
    </source>
</evidence>
<keyword evidence="1 5" id="KW-0245">EGF-like domain</keyword>
<dbReference type="PROSITE" id="PS50026">
    <property type="entry name" value="EGF_3"/>
    <property type="match status" value="1"/>
</dbReference>
<dbReference type="InterPro" id="IPR042635">
    <property type="entry name" value="MEGF10/SREC1/2-like"/>
</dbReference>
<evidence type="ECO:0000256" key="6">
    <source>
        <dbReference type="SAM" id="Phobius"/>
    </source>
</evidence>
<dbReference type="Pfam" id="PF00053">
    <property type="entry name" value="EGF_laminin"/>
    <property type="match status" value="3"/>
</dbReference>
<keyword evidence="6" id="KW-0812">Transmembrane</keyword>
<proteinExistence type="predicted"/>
<dbReference type="PANTHER" id="PTHR24043">
    <property type="entry name" value="SCAVENGER RECEPTOR CLASS F"/>
    <property type="match status" value="1"/>
</dbReference>
<gene>
    <name evidence="8" type="ORF">DICVIV_01405</name>
</gene>
<reference evidence="8 9" key="1">
    <citation type="submission" date="2013-11" db="EMBL/GenBank/DDBJ databases">
        <title>Draft genome of the bovine lungworm Dictyocaulus viviparus.</title>
        <authorList>
            <person name="Mitreva M."/>
        </authorList>
    </citation>
    <scope>NUCLEOTIDE SEQUENCE [LARGE SCALE GENOMIC DNA]</scope>
    <source>
        <strain evidence="8 9">HannoverDv2000</strain>
    </source>
</reference>
<comment type="caution">
    <text evidence="5">Lacks conserved residue(s) required for the propagation of feature annotation.</text>
</comment>
<dbReference type="OrthoDB" id="18487at2759"/>
<dbReference type="PANTHER" id="PTHR24043:SF8">
    <property type="entry name" value="EGF-LIKE DOMAIN-CONTAINING PROTEIN"/>
    <property type="match status" value="1"/>
</dbReference>
<dbReference type="PROSITE" id="PS01186">
    <property type="entry name" value="EGF_2"/>
    <property type="match status" value="1"/>
</dbReference>
<feature type="transmembrane region" description="Helical" evidence="6">
    <location>
        <begin position="619"/>
        <end position="641"/>
    </location>
</feature>
<sequence length="754" mass="83439">MYGQDCTKQCTCIMNNTESCEDECLDGFFGLDCAFKCNCGENGICDKRDGSCKCQNGFHGALCTVSCPAGHFGASCAACQCHNGAGCDPVTGDCYCTAGGYCIQIVNNLYPLILQKRDITVFFASFSATSTISLQFFLLYHHYWFKVMLYGNICWTGAKCDTPCAAGTYGPNCAISCRCKNGGECDRFTGECSCPPGFRVILYHLLLLVMSNESNICVFYFGSFALINKYVLLSILSHNAECLLHVIYIDCSSGRFGYNCKEVCSNCTLENESSTVCDVKTGACLKCPIGRSGINCKHSCDDGKWGEDCSETCTCASGHKYVNLLSFMLRNNFCIILQLNRFIAFRFAHYWQYLYSDGNIALNIAHDIDVTLLLFLFHLLNIVFDRCDPVNGKCICDLGYHGENCEHKCPEGTWGFNCSHKCPPCENGAKCNHVDGTCMCPAGYEGRLCNRHCVAGFWGLGCSRQCKCASEFKECDPHSGECACPAGWQGDRCNVQCEDGFYGPDCINKCKCRGTSSASCHRVTGACQCHPGFTGEFCHASDFSFYYYFHRFDIIHRNCLVCPKGHYGLRCSRECGDCGVGYDCDAAIGCCHADQLSCGQALLQYQRQQSIENNSRTGIILLALIVFGIASVLLVSMVIYYRRKYIHEKEPDVPTVVFHSDPYNTGSENTEFNNPLYTTQSIIDPIRSELNEDEEDIEQKKLRGRTTVDRAQNEYATLDDIIGPSSTTRGQCTVPLLEESSEHNGESMPNKSSS</sequence>
<organism evidence="8 9">
    <name type="scientific">Dictyocaulus viviparus</name>
    <name type="common">Bovine lungworm</name>
    <dbReference type="NCBI Taxonomy" id="29172"/>
    <lineage>
        <taxon>Eukaryota</taxon>
        <taxon>Metazoa</taxon>
        <taxon>Ecdysozoa</taxon>
        <taxon>Nematoda</taxon>
        <taxon>Chromadorea</taxon>
        <taxon>Rhabditida</taxon>
        <taxon>Rhabditina</taxon>
        <taxon>Rhabditomorpha</taxon>
        <taxon>Strongyloidea</taxon>
        <taxon>Metastrongylidae</taxon>
        <taxon>Dictyocaulus</taxon>
    </lineage>
</organism>
<protein>
    <submittedName>
        <fullName evidence="8">EGF-like domain protein</fullName>
    </submittedName>
</protein>
<dbReference type="Gene3D" id="2.170.300.10">
    <property type="entry name" value="Tie2 ligand-binding domain superfamily"/>
    <property type="match status" value="4"/>
</dbReference>
<reference evidence="9" key="2">
    <citation type="journal article" date="2016" name="Sci. Rep.">
        <title>Dictyocaulus viviparus genome, variome and transcriptome elucidate lungworm biology and support future intervention.</title>
        <authorList>
            <person name="McNulty S.N."/>
            <person name="Strube C."/>
            <person name="Rosa B.A."/>
            <person name="Martin J.C."/>
            <person name="Tyagi R."/>
            <person name="Choi Y.J."/>
            <person name="Wang Q."/>
            <person name="Hallsworth Pepin K."/>
            <person name="Zhang X."/>
            <person name="Ozersky P."/>
            <person name="Wilson R.K."/>
            <person name="Sternberg P.W."/>
            <person name="Gasser R.B."/>
            <person name="Mitreva M."/>
        </authorList>
    </citation>
    <scope>NUCLEOTIDE SEQUENCE [LARGE SCALE GENOMIC DNA]</scope>
    <source>
        <strain evidence="9">HannoverDv2000</strain>
    </source>
</reference>
<dbReference type="SMART" id="SM00181">
    <property type="entry name" value="EGF"/>
    <property type="match status" value="6"/>
</dbReference>
<dbReference type="PROSITE" id="PS00022">
    <property type="entry name" value="EGF_1"/>
    <property type="match status" value="2"/>
</dbReference>
<keyword evidence="3" id="KW-0677">Repeat</keyword>
<dbReference type="AlphaFoldDB" id="A0A0D8Y6E7"/>
<dbReference type="GO" id="GO:0005044">
    <property type="term" value="F:scavenger receptor activity"/>
    <property type="evidence" value="ECO:0007669"/>
    <property type="project" value="InterPro"/>
</dbReference>